<keyword evidence="4" id="KW-0326">Glycosidase</keyword>
<gene>
    <name evidence="7" type="ORF">L21SP2_0766</name>
</gene>
<sequence length="459" mass="51790">MNIDKFILSSKDGGQKLQQTNPGDYISPLPENGKASADIETDLNRTRQEIMGFGGAFTEAAALSLSKLNPRLREEALEAYFHPERGHGYSLGRVHIHSCDFALSNYTYVEEHDESLDSFDISHDREHIIPMIRDAFRMASKDLKLLASPWSPPGWMKTNGEMNNGGKLLPRYRDAWARYYVKFIRAYDQEEIPLWGISVQNEPAAVQIWDSCIFSGEEERDFVRDHLGPCLRENGLKDIKLLIWDHNRDIMAERAEAVLSDPEAAQYVWGTGYHWYVSEEFSNLSRVHDAFPDKHLLFTEGCQEGGCKIGEWFTGERYARNMIGDFNNWCEGYIDWNLVLDETGGPNHVNNLCDAPIIADTLNDRLIYNSSYYYIGHFSRFVPPGSKALELSRKATGAASHAGEEDRILWAAFLRPDGSIAAVAMNEGDDGQSSTLRIGAQGFELRLPAHSIATIILKA</sequence>
<dbReference type="STRING" id="1307761.L21SP2_0766"/>
<dbReference type="SUPFAM" id="SSF51445">
    <property type="entry name" value="(Trans)glycosidases"/>
    <property type="match status" value="1"/>
</dbReference>
<keyword evidence="2" id="KW-0732">Signal</keyword>
<name>V5WG98_9SPIO</name>
<dbReference type="Gene3D" id="3.20.20.80">
    <property type="entry name" value="Glycosidases"/>
    <property type="match status" value="1"/>
</dbReference>
<dbReference type="RefSeq" id="WP_024267122.1">
    <property type="nucleotide sequence ID" value="NC_023035.1"/>
</dbReference>
<dbReference type="AlphaFoldDB" id="V5WG98"/>
<dbReference type="HOGENOM" id="CLU_014379_1_1_12"/>
<dbReference type="GO" id="GO:0006680">
    <property type="term" value="P:glucosylceramide catabolic process"/>
    <property type="evidence" value="ECO:0007669"/>
    <property type="project" value="TreeGrafter"/>
</dbReference>
<dbReference type="InterPro" id="IPR033453">
    <property type="entry name" value="Glyco_hydro_30_TIM-barrel"/>
</dbReference>
<dbReference type="KEGG" id="slr:L21SP2_0766"/>
<organism evidence="7 8">
    <name type="scientific">Salinispira pacifica</name>
    <dbReference type="NCBI Taxonomy" id="1307761"/>
    <lineage>
        <taxon>Bacteria</taxon>
        <taxon>Pseudomonadati</taxon>
        <taxon>Spirochaetota</taxon>
        <taxon>Spirochaetia</taxon>
        <taxon>Spirochaetales</taxon>
        <taxon>Spirochaetaceae</taxon>
        <taxon>Salinispira</taxon>
    </lineage>
</organism>
<proteinExistence type="inferred from homology"/>
<evidence type="ECO:0000256" key="4">
    <source>
        <dbReference type="RuleBase" id="RU361188"/>
    </source>
</evidence>
<dbReference type="InterPro" id="IPR001139">
    <property type="entry name" value="Glyco_hydro_30"/>
</dbReference>
<reference evidence="7 8" key="1">
    <citation type="journal article" date="2015" name="Stand. Genomic Sci.">
        <title>Complete genome sequence and description of Salinispira pacifica gen. nov., sp. nov., a novel spirochaete isolated form a hypersaline microbial mat.</title>
        <authorList>
            <person name="Ben Hania W."/>
            <person name="Joseph M."/>
            <person name="Schumann P."/>
            <person name="Bunk B."/>
            <person name="Fiebig A."/>
            <person name="Sproer C."/>
            <person name="Klenk H.P."/>
            <person name="Fardeau M.L."/>
            <person name="Spring S."/>
        </authorList>
    </citation>
    <scope>NUCLEOTIDE SEQUENCE [LARGE SCALE GENOMIC DNA]</scope>
    <source>
        <strain evidence="7 8">L21-RPul-D2</strain>
    </source>
</reference>
<dbReference type="eggNOG" id="COG5520">
    <property type="taxonomic scope" value="Bacteria"/>
</dbReference>
<comment type="similarity">
    <text evidence="1 4">Belongs to the glycosyl hydrolase 30 family.</text>
</comment>
<dbReference type="Gene3D" id="2.60.40.1180">
    <property type="entry name" value="Golgi alpha-mannosidase II"/>
    <property type="match status" value="1"/>
</dbReference>
<evidence type="ECO:0000313" key="8">
    <source>
        <dbReference type="Proteomes" id="UP000018680"/>
    </source>
</evidence>
<feature type="domain" description="Glycosyl hydrolase family 30 beta sandwich" evidence="6">
    <location>
        <begin position="406"/>
        <end position="455"/>
    </location>
</feature>
<accession>V5WG98</accession>
<keyword evidence="8" id="KW-1185">Reference proteome</keyword>
<evidence type="ECO:0000259" key="5">
    <source>
        <dbReference type="Pfam" id="PF02055"/>
    </source>
</evidence>
<dbReference type="PATRIC" id="fig|1307761.3.peg.766"/>
<dbReference type="GO" id="GO:0004348">
    <property type="term" value="F:glucosylceramidase activity"/>
    <property type="evidence" value="ECO:0007669"/>
    <property type="project" value="InterPro"/>
</dbReference>
<protein>
    <submittedName>
        <fullName evidence="7">O-Glycosyl hydrolase family 30</fullName>
    </submittedName>
</protein>
<dbReference type="InterPro" id="IPR033452">
    <property type="entry name" value="GH30_C"/>
</dbReference>
<dbReference type="Pfam" id="PF17189">
    <property type="entry name" value="Glyco_hydro_30C"/>
    <property type="match status" value="1"/>
</dbReference>
<dbReference type="PRINTS" id="PR00843">
    <property type="entry name" value="GLHYDRLASE30"/>
</dbReference>
<evidence type="ECO:0000259" key="6">
    <source>
        <dbReference type="Pfam" id="PF17189"/>
    </source>
</evidence>
<evidence type="ECO:0000256" key="1">
    <source>
        <dbReference type="ARBA" id="ARBA00005382"/>
    </source>
</evidence>
<feature type="domain" description="Glycosyl hydrolase family 30 TIM-barrel" evidence="5">
    <location>
        <begin position="50"/>
        <end position="382"/>
    </location>
</feature>
<dbReference type="InterPro" id="IPR017853">
    <property type="entry name" value="GH"/>
</dbReference>
<evidence type="ECO:0000256" key="3">
    <source>
        <dbReference type="ARBA" id="ARBA00022801"/>
    </source>
</evidence>
<dbReference type="GO" id="GO:0016020">
    <property type="term" value="C:membrane"/>
    <property type="evidence" value="ECO:0007669"/>
    <property type="project" value="GOC"/>
</dbReference>
<dbReference type="Pfam" id="PF02055">
    <property type="entry name" value="Glyco_hydro_30"/>
    <property type="match status" value="1"/>
</dbReference>
<keyword evidence="3 4" id="KW-0378">Hydrolase</keyword>
<dbReference type="OrthoDB" id="9806701at2"/>
<dbReference type="EMBL" id="CP006939">
    <property type="protein sequence ID" value="AHC14191.1"/>
    <property type="molecule type" value="Genomic_DNA"/>
</dbReference>
<dbReference type="PANTHER" id="PTHR11069">
    <property type="entry name" value="GLUCOSYLCERAMIDASE"/>
    <property type="match status" value="1"/>
</dbReference>
<dbReference type="InterPro" id="IPR013780">
    <property type="entry name" value="Glyco_hydro_b"/>
</dbReference>
<evidence type="ECO:0000256" key="2">
    <source>
        <dbReference type="ARBA" id="ARBA00022729"/>
    </source>
</evidence>
<evidence type="ECO:0000313" key="7">
    <source>
        <dbReference type="EMBL" id="AHC14191.1"/>
    </source>
</evidence>
<dbReference type="Proteomes" id="UP000018680">
    <property type="component" value="Chromosome"/>
</dbReference>
<dbReference type="PANTHER" id="PTHR11069:SF23">
    <property type="entry name" value="LYSOSOMAL ACID GLUCOSYLCERAMIDASE"/>
    <property type="match status" value="1"/>
</dbReference>